<dbReference type="GO" id="GO:0005524">
    <property type="term" value="F:ATP binding"/>
    <property type="evidence" value="ECO:0007669"/>
    <property type="project" value="UniProtKB-UniRule"/>
</dbReference>
<evidence type="ECO:0000256" key="2">
    <source>
        <dbReference type="ARBA" id="ARBA00008684"/>
    </source>
</evidence>
<evidence type="ECO:0000256" key="19">
    <source>
        <dbReference type="ARBA" id="ARBA00048679"/>
    </source>
</evidence>
<keyword evidence="14 21" id="KW-1133">Transmembrane helix</keyword>
<dbReference type="InterPro" id="IPR050647">
    <property type="entry name" value="Plant_LRR-RLKs"/>
</dbReference>
<keyword evidence="25" id="KW-1185">Reference proteome</keyword>
<evidence type="ECO:0000259" key="23">
    <source>
        <dbReference type="PROSITE" id="PS50011"/>
    </source>
</evidence>
<dbReference type="PROSITE" id="PS00108">
    <property type="entry name" value="PROTEIN_KINASE_ST"/>
    <property type="match status" value="1"/>
</dbReference>
<dbReference type="PANTHER" id="PTHR48056:SF41">
    <property type="entry name" value="RECEPTOR-LIKE PROTEIN KINASE HAIKU2"/>
    <property type="match status" value="1"/>
</dbReference>
<dbReference type="GO" id="GO:0006952">
    <property type="term" value="P:defense response"/>
    <property type="evidence" value="ECO:0007669"/>
    <property type="project" value="UniProtKB-ARBA"/>
</dbReference>
<keyword evidence="6" id="KW-0433">Leucine-rich repeat</keyword>
<evidence type="ECO:0000256" key="1">
    <source>
        <dbReference type="ARBA" id="ARBA00004167"/>
    </source>
</evidence>
<dbReference type="Proteomes" id="UP000245207">
    <property type="component" value="Unassembled WGS sequence"/>
</dbReference>
<dbReference type="GO" id="GO:0001653">
    <property type="term" value="F:peptide receptor activity"/>
    <property type="evidence" value="ECO:0007669"/>
    <property type="project" value="UniProtKB-ARBA"/>
</dbReference>
<dbReference type="FunFam" id="3.80.10.10:FF:000453">
    <property type="entry name" value="Leucine-rich receptor-like protein kinase family protein"/>
    <property type="match status" value="1"/>
</dbReference>
<keyword evidence="10" id="KW-0677">Repeat</keyword>
<name>A0A2U1P5T4_ARTAN</name>
<evidence type="ECO:0000313" key="24">
    <source>
        <dbReference type="EMBL" id="PWA81109.1"/>
    </source>
</evidence>
<evidence type="ECO:0000256" key="18">
    <source>
        <dbReference type="ARBA" id="ARBA00047899"/>
    </source>
</evidence>
<comment type="catalytic activity">
    <reaction evidence="19">
        <text>L-seryl-[protein] + ATP = O-phospho-L-seryl-[protein] + ADP + H(+)</text>
        <dbReference type="Rhea" id="RHEA:17989"/>
        <dbReference type="Rhea" id="RHEA-COMP:9863"/>
        <dbReference type="Rhea" id="RHEA-COMP:11604"/>
        <dbReference type="ChEBI" id="CHEBI:15378"/>
        <dbReference type="ChEBI" id="CHEBI:29999"/>
        <dbReference type="ChEBI" id="CHEBI:30616"/>
        <dbReference type="ChEBI" id="CHEBI:83421"/>
        <dbReference type="ChEBI" id="CHEBI:456216"/>
        <dbReference type="EC" id="2.7.11.1"/>
    </reaction>
</comment>
<evidence type="ECO:0000256" key="12">
    <source>
        <dbReference type="ARBA" id="ARBA00022777"/>
    </source>
</evidence>
<dbReference type="InterPro" id="IPR003591">
    <property type="entry name" value="Leu-rich_rpt_typical-subtyp"/>
</dbReference>
<evidence type="ECO:0000256" key="9">
    <source>
        <dbReference type="ARBA" id="ARBA00022729"/>
    </source>
</evidence>
<evidence type="ECO:0000256" key="21">
    <source>
        <dbReference type="SAM" id="Phobius"/>
    </source>
</evidence>
<feature type="binding site" evidence="20">
    <location>
        <position position="695"/>
    </location>
    <ligand>
        <name>ATP</name>
        <dbReference type="ChEBI" id="CHEBI:30616"/>
    </ligand>
</feature>
<dbReference type="Pfam" id="PF08263">
    <property type="entry name" value="LRRNT_2"/>
    <property type="match status" value="1"/>
</dbReference>
<feature type="chain" id="PRO_5015402081" description="non-specific serine/threonine protein kinase" evidence="22">
    <location>
        <begin position="27"/>
        <end position="978"/>
    </location>
</feature>
<proteinExistence type="inferred from homology"/>
<accession>A0A2U1P5T4</accession>
<organism evidence="24 25">
    <name type="scientific">Artemisia annua</name>
    <name type="common">Sweet wormwood</name>
    <dbReference type="NCBI Taxonomy" id="35608"/>
    <lineage>
        <taxon>Eukaryota</taxon>
        <taxon>Viridiplantae</taxon>
        <taxon>Streptophyta</taxon>
        <taxon>Embryophyta</taxon>
        <taxon>Tracheophyta</taxon>
        <taxon>Spermatophyta</taxon>
        <taxon>Magnoliopsida</taxon>
        <taxon>eudicotyledons</taxon>
        <taxon>Gunneridae</taxon>
        <taxon>Pentapetalae</taxon>
        <taxon>asterids</taxon>
        <taxon>campanulids</taxon>
        <taxon>Asterales</taxon>
        <taxon>Asteraceae</taxon>
        <taxon>Asteroideae</taxon>
        <taxon>Anthemideae</taxon>
        <taxon>Artemisiinae</taxon>
        <taxon>Artemisia</taxon>
    </lineage>
</organism>
<dbReference type="FunFam" id="1.10.510.10:FF:000276">
    <property type="entry name" value="LRR receptor-like serine/threonine-protein kinase RCH1"/>
    <property type="match status" value="1"/>
</dbReference>
<comment type="subcellular location">
    <subcellularLocation>
        <location evidence="1">Membrane</location>
        <topology evidence="1">Single-pass membrane protein</topology>
    </subcellularLocation>
</comment>
<dbReference type="SMART" id="SM00369">
    <property type="entry name" value="LRR_TYP"/>
    <property type="match status" value="6"/>
</dbReference>
<dbReference type="PANTHER" id="PTHR48056">
    <property type="entry name" value="LRR RECEPTOR-LIKE SERINE/THREONINE-PROTEIN KINASE-RELATED"/>
    <property type="match status" value="1"/>
</dbReference>
<dbReference type="CDD" id="cd14066">
    <property type="entry name" value="STKc_IRAK"/>
    <property type="match status" value="1"/>
</dbReference>
<dbReference type="Gene3D" id="3.30.200.20">
    <property type="entry name" value="Phosphorylase Kinase, domain 1"/>
    <property type="match status" value="1"/>
</dbReference>
<dbReference type="FunFam" id="3.30.200.20:FF:000540">
    <property type="entry name" value="Receptor-like protein kinase HAIKU2"/>
    <property type="match status" value="1"/>
</dbReference>
<dbReference type="OrthoDB" id="2015831at2759"/>
<dbReference type="FunFam" id="3.80.10.10:FF:000413">
    <property type="entry name" value="Inactive leucine-rich repeat receptor-like protein kinase"/>
    <property type="match status" value="1"/>
</dbReference>
<keyword evidence="8 21" id="KW-0812">Transmembrane</keyword>
<keyword evidence="12 24" id="KW-0418">Kinase</keyword>
<dbReference type="GO" id="GO:0033612">
    <property type="term" value="F:receptor serine/threonine kinase binding"/>
    <property type="evidence" value="ECO:0007669"/>
    <property type="project" value="TreeGrafter"/>
</dbReference>
<evidence type="ECO:0000256" key="3">
    <source>
        <dbReference type="ARBA" id="ARBA00009592"/>
    </source>
</evidence>
<dbReference type="Pfam" id="PF00560">
    <property type="entry name" value="LRR_1"/>
    <property type="match status" value="3"/>
</dbReference>
<dbReference type="Pfam" id="PF23598">
    <property type="entry name" value="LRR_14"/>
    <property type="match status" value="1"/>
</dbReference>
<feature type="signal peptide" evidence="22">
    <location>
        <begin position="1"/>
        <end position="26"/>
    </location>
</feature>
<dbReference type="InterPro" id="IPR008271">
    <property type="entry name" value="Ser/Thr_kinase_AS"/>
</dbReference>
<dbReference type="InterPro" id="IPR032675">
    <property type="entry name" value="LRR_dom_sf"/>
</dbReference>
<dbReference type="EMBL" id="PKPP01001632">
    <property type="protein sequence ID" value="PWA81109.1"/>
    <property type="molecule type" value="Genomic_DNA"/>
</dbReference>
<evidence type="ECO:0000256" key="16">
    <source>
        <dbReference type="ARBA" id="ARBA00023170"/>
    </source>
</evidence>
<dbReference type="Gene3D" id="1.10.510.10">
    <property type="entry name" value="Transferase(Phosphotransferase) domain 1"/>
    <property type="match status" value="1"/>
</dbReference>
<evidence type="ECO:0000256" key="22">
    <source>
        <dbReference type="SAM" id="SignalP"/>
    </source>
</evidence>
<keyword evidence="7" id="KW-0808">Transferase</keyword>
<evidence type="ECO:0000256" key="5">
    <source>
        <dbReference type="ARBA" id="ARBA00022527"/>
    </source>
</evidence>
<dbReference type="Pfam" id="PF00069">
    <property type="entry name" value="Pkinase"/>
    <property type="match status" value="1"/>
</dbReference>
<evidence type="ECO:0000256" key="8">
    <source>
        <dbReference type="ARBA" id="ARBA00022692"/>
    </source>
</evidence>
<dbReference type="InterPro" id="IPR001611">
    <property type="entry name" value="Leu-rich_rpt"/>
</dbReference>
<evidence type="ECO:0000256" key="10">
    <source>
        <dbReference type="ARBA" id="ARBA00022737"/>
    </source>
</evidence>
<gene>
    <name evidence="24" type="ORF">CTI12_AA178930</name>
</gene>
<dbReference type="PROSITE" id="PS50011">
    <property type="entry name" value="PROTEIN_KINASE_DOM"/>
    <property type="match status" value="1"/>
</dbReference>
<evidence type="ECO:0000256" key="13">
    <source>
        <dbReference type="ARBA" id="ARBA00022840"/>
    </source>
</evidence>
<dbReference type="GO" id="GO:0051707">
    <property type="term" value="P:response to other organism"/>
    <property type="evidence" value="ECO:0007669"/>
    <property type="project" value="UniProtKB-ARBA"/>
</dbReference>
<keyword evidence="5" id="KW-0723">Serine/threonine-protein kinase</keyword>
<keyword evidence="16" id="KW-0675">Receptor</keyword>
<comment type="similarity">
    <text evidence="2">Belongs to the protein kinase superfamily. Ser/Thr protein kinase family.</text>
</comment>
<dbReference type="FunFam" id="3.80.10.10:FF:000400">
    <property type="entry name" value="Nuclear pore complex protein NUP107"/>
    <property type="match status" value="1"/>
</dbReference>
<keyword evidence="17" id="KW-0325">Glycoprotein</keyword>
<sequence>MSPEPNSGHFLILTIIFLTIINPSYSLTNTREILNKFKTNLANSNTQVFTTWNANNPICNFTGIVCNEESFVKEIALSEQKLEGTLDFESICDIESLEKISLGANSLHGTISSHLSKCSNLTHLDLGMNLFEGEFVEISSLRKLEFLNLNMSGFSGRFPWKSLEKLTNLTYLSLGDNLFEKTSFPLEILNLYKLEILYLTNSSIEGTIPNEIKNLVSLQRLELSDNFLMGEIPDGITKLASLQILELYDNRISGVFPLGFGQLVMLKYLDVSNNSLEGDVHELRTLTNLESLQLFENKFSGDIPVEFGEFKFLKEFSIYKNKFTGELPAKIGSWADFEFIDVSENMLTGLIPPDMCKNGKFLTFLMLQNNFTGGLPQTYANCSSLKRLRISKNSLSGRVPDGIWSLPDLEMIDLAMNQFEGQVGHNIGEAKFLAQLFISNNRFSGELPEEISKVSSLVEIELMYNQFSGEIPVKIGDLKKLTSFHIEGNFFSSNIPESIGSCVSLSDINLAGNMFTGNIPASFGSLRVLNSLNMSNNKLSGVIPDSLSSLKLSLIDLSNNMLIGRVPESLLAEADDGSFSGNPGLCADGSRGTRRCSPVSRGSGSGLGVAKYCFIAGALVLVLSVSCFFLIRMRYKDRENLINRNFSWHMKQFHIITFSEGEIVQALKQENLIGKGGSGNVYKVELGCGKKLAVKHMLKPTIDSASDQKSYPSSATILPKRKSRCPEYDAEVATLSSIRHVNVVKLYCSITSEDSNLLVYEYMPNGSLWDRLHTYQKIEMDWNVRYEIAVGAAKGLEYLHHGCERPVIHRDVKSSNILLDEEMKPKIADFGLAKIVQTNKVMDSTHLIAGTYGYIAPEYGYTQKVTEKSDIYSFGVVLMELVTGKKPVQPEFGENKDIVSWVHDEMKSKGTVIGLVDSYISDESKEDAAKVLTIAIRCTMRFPAQRPSMRMVVHLLEQVEPHSPFDIVIDNDIQIVKD</sequence>
<dbReference type="Pfam" id="PF13855">
    <property type="entry name" value="LRR_8"/>
    <property type="match status" value="1"/>
</dbReference>
<reference evidence="24 25" key="1">
    <citation type="journal article" date="2018" name="Mol. Plant">
        <title>The genome of Artemisia annua provides insight into the evolution of Asteraceae family and artemisinin biosynthesis.</title>
        <authorList>
            <person name="Shen Q."/>
            <person name="Zhang L."/>
            <person name="Liao Z."/>
            <person name="Wang S."/>
            <person name="Yan T."/>
            <person name="Shi P."/>
            <person name="Liu M."/>
            <person name="Fu X."/>
            <person name="Pan Q."/>
            <person name="Wang Y."/>
            <person name="Lv Z."/>
            <person name="Lu X."/>
            <person name="Zhang F."/>
            <person name="Jiang W."/>
            <person name="Ma Y."/>
            <person name="Chen M."/>
            <person name="Hao X."/>
            <person name="Li L."/>
            <person name="Tang Y."/>
            <person name="Lv G."/>
            <person name="Zhou Y."/>
            <person name="Sun X."/>
            <person name="Brodelius P.E."/>
            <person name="Rose J.K.C."/>
            <person name="Tang K."/>
        </authorList>
    </citation>
    <scope>NUCLEOTIDE SEQUENCE [LARGE SCALE GENOMIC DNA]</scope>
    <source>
        <strain evidence="25">cv. Huhao1</strain>
        <tissue evidence="24">Leaf</tissue>
    </source>
</reference>
<dbReference type="InterPro" id="IPR017441">
    <property type="entry name" value="Protein_kinase_ATP_BS"/>
</dbReference>
<dbReference type="InterPro" id="IPR013210">
    <property type="entry name" value="LRR_N_plant-typ"/>
</dbReference>
<comment type="caution">
    <text evidence="24">The sequence shown here is derived from an EMBL/GenBank/DDBJ whole genome shotgun (WGS) entry which is preliminary data.</text>
</comment>
<comment type="similarity">
    <text evidence="3">Belongs to the RLP family.</text>
</comment>
<keyword evidence="9 22" id="KW-0732">Signal</keyword>
<dbReference type="SMART" id="SM00220">
    <property type="entry name" value="S_TKc"/>
    <property type="match status" value="1"/>
</dbReference>
<evidence type="ECO:0000313" key="25">
    <source>
        <dbReference type="Proteomes" id="UP000245207"/>
    </source>
</evidence>
<dbReference type="InterPro" id="IPR000719">
    <property type="entry name" value="Prot_kinase_dom"/>
</dbReference>
<dbReference type="STRING" id="35608.A0A2U1P5T4"/>
<dbReference type="AlphaFoldDB" id="A0A2U1P5T4"/>
<dbReference type="SUPFAM" id="SSF52058">
    <property type="entry name" value="L domain-like"/>
    <property type="match status" value="3"/>
</dbReference>
<dbReference type="SUPFAM" id="SSF56112">
    <property type="entry name" value="Protein kinase-like (PK-like)"/>
    <property type="match status" value="1"/>
</dbReference>
<dbReference type="EC" id="2.7.11.1" evidence="4"/>
<dbReference type="InterPro" id="IPR011009">
    <property type="entry name" value="Kinase-like_dom_sf"/>
</dbReference>
<dbReference type="GO" id="GO:0016020">
    <property type="term" value="C:membrane"/>
    <property type="evidence" value="ECO:0007669"/>
    <property type="project" value="UniProtKB-SubCell"/>
</dbReference>
<evidence type="ECO:0000256" key="17">
    <source>
        <dbReference type="ARBA" id="ARBA00023180"/>
    </source>
</evidence>
<dbReference type="GO" id="GO:0004674">
    <property type="term" value="F:protein serine/threonine kinase activity"/>
    <property type="evidence" value="ECO:0007669"/>
    <property type="project" value="UniProtKB-KW"/>
</dbReference>
<evidence type="ECO:0000256" key="4">
    <source>
        <dbReference type="ARBA" id="ARBA00012513"/>
    </source>
</evidence>
<dbReference type="PROSITE" id="PS00107">
    <property type="entry name" value="PROTEIN_KINASE_ATP"/>
    <property type="match status" value="1"/>
</dbReference>
<protein>
    <recommendedName>
        <fullName evidence="4">non-specific serine/threonine protein kinase</fullName>
        <ecNumber evidence="4">2.7.11.1</ecNumber>
    </recommendedName>
</protein>
<evidence type="ECO:0000256" key="7">
    <source>
        <dbReference type="ARBA" id="ARBA00022679"/>
    </source>
</evidence>
<keyword evidence="11 20" id="KW-0547">Nucleotide-binding</keyword>
<keyword evidence="15 21" id="KW-0472">Membrane</keyword>
<evidence type="ECO:0000256" key="20">
    <source>
        <dbReference type="PROSITE-ProRule" id="PRU10141"/>
    </source>
</evidence>
<evidence type="ECO:0000256" key="6">
    <source>
        <dbReference type="ARBA" id="ARBA00022614"/>
    </source>
</evidence>
<dbReference type="GO" id="GO:0009791">
    <property type="term" value="P:post-embryonic development"/>
    <property type="evidence" value="ECO:0007669"/>
    <property type="project" value="UniProtKB-ARBA"/>
</dbReference>
<feature type="domain" description="Protein kinase" evidence="23">
    <location>
        <begin position="667"/>
        <end position="965"/>
    </location>
</feature>
<evidence type="ECO:0000256" key="15">
    <source>
        <dbReference type="ARBA" id="ARBA00023136"/>
    </source>
</evidence>
<dbReference type="Gene3D" id="3.80.10.10">
    <property type="entry name" value="Ribonuclease Inhibitor"/>
    <property type="match status" value="3"/>
</dbReference>
<dbReference type="FunFam" id="3.80.10.10:FF:001021">
    <property type="entry name" value="Leucine-rich receptor-like protein kinase family protein"/>
    <property type="match status" value="1"/>
</dbReference>
<dbReference type="InterPro" id="IPR055414">
    <property type="entry name" value="LRR_R13L4/SHOC2-like"/>
</dbReference>
<evidence type="ECO:0000256" key="14">
    <source>
        <dbReference type="ARBA" id="ARBA00022989"/>
    </source>
</evidence>
<feature type="transmembrane region" description="Helical" evidence="21">
    <location>
        <begin position="609"/>
        <end position="631"/>
    </location>
</feature>
<comment type="catalytic activity">
    <reaction evidence="18">
        <text>L-threonyl-[protein] + ATP = O-phospho-L-threonyl-[protein] + ADP + H(+)</text>
        <dbReference type="Rhea" id="RHEA:46608"/>
        <dbReference type="Rhea" id="RHEA-COMP:11060"/>
        <dbReference type="Rhea" id="RHEA-COMP:11605"/>
        <dbReference type="ChEBI" id="CHEBI:15378"/>
        <dbReference type="ChEBI" id="CHEBI:30013"/>
        <dbReference type="ChEBI" id="CHEBI:30616"/>
        <dbReference type="ChEBI" id="CHEBI:61977"/>
        <dbReference type="ChEBI" id="CHEBI:456216"/>
        <dbReference type="EC" id="2.7.11.1"/>
    </reaction>
</comment>
<evidence type="ECO:0000256" key="11">
    <source>
        <dbReference type="ARBA" id="ARBA00022741"/>
    </source>
</evidence>
<keyword evidence="13 20" id="KW-0067">ATP-binding</keyword>
<dbReference type="FunFam" id="3.80.10.10:FF:000111">
    <property type="entry name" value="LRR receptor-like serine/threonine-protein kinase ERECTA"/>
    <property type="match status" value="1"/>
</dbReference>